<protein>
    <submittedName>
        <fullName evidence="6">Uncharacterized protein</fullName>
    </submittedName>
</protein>
<evidence type="ECO:0000256" key="2">
    <source>
        <dbReference type="ARBA" id="ARBA00023157"/>
    </source>
</evidence>
<dbReference type="PANTHER" id="PTHR11240">
    <property type="entry name" value="RIBONUCLEASE T2"/>
    <property type="match status" value="1"/>
</dbReference>
<comment type="similarity">
    <text evidence="1 4">Belongs to the RNase T2 family.</text>
</comment>
<feature type="active site" evidence="3">
    <location>
        <position position="65"/>
    </location>
</feature>
<dbReference type="EMBL" id="JBDFQZ010000003">
    <property type="protein sequence ID" value="KAK9743162.1"/>
    <property type="molecule type" value="Genomic_DNA"/>
</dbReference>
<name>A0AAW1MAK6_SAPOF</name>
<dbReference type="AlphaFoldDB" id="A0AAW1MAK6"/>
<keyword evidence="5" id="KW-0732">Signal</keyword>
<evidence type="ECO:0000313" key="7">
    <source>
        <dbReference type="Proteomes" id="UP001443914"/>
    </source>
</evidence>
<reference evidence="6" key="1">
    <citation type="submission" date="2024-03" db="EMBL/GenBank/DDBJ databases">
        <title>WGS assembly of Saponaria officinalis var. Norfolk2.</title>
        <authorList>
            <person name="Jenkins J."/>
            <person name="Shu S."/>
            <person name="Grimwood J."/>
            <person name="Barry K."/>
            <person name="Goodstein D."/>
            <person name="Schmutz J."/>
            <person name="Leebens-Mack J."/>
            <person name="Osbourn A."/>
        </authorList>
    </citation>
    <scope>NUCLEOTIDE SEQUENCE [LARGE SCALE GENOMIC DNA]</scope>
    <source>
        <strain evidence="6">JIC</strain>
    </source>
</reference>
<feature type="chain" id="PRO_5043754982" evidence="5">
    <location>
        <begin position="24"/>
        <end position="231"/>
    </location>
</feature>
<dbReference type="GO" id="GO:0003723">
    <property type="term" value="F:RNA binding"/>
    <property type="evidence" value="ECO:0007669"/>
    <property type="project" value="InterPro"/>
</dbReference>
<dbReference type="InterPro" id="IPR033130">
    <property type="entry name" value="RNase_T2_His_AS_2"/>
</dbReference>
<dbReference type="SUPFAM" id="SSF55895">
    <property type="entry name" value="Ribonuclease Rh-like"/>
    <property type="match status" value="1"/>
</dbReference>
<organism evidence="6 7">
    <name type="scientific">Saponaria officinalis</name>
    <name type="common">Common soapwort</name>
    <name type="synonym">Lychnis saponaria</name>
    <dbReference type="NCBI Taxonomy" id="3572"/>
    <lineage>
        <taxon>Eukaryota</taxon>
        <taxon>Viridiplantae</taxon>
        <taxon>Streptophyta</taxon>
        <taxon>Embryophyta</taxon>
        <taxon>Tracheophyta</taxon>
        <taxon>Spermatophyta</taxon>
        <taxon>Magnoliopsida</taxon>
        <taxon>eudicotyledons</taxon>
        <taxon>Gunneridae</taxon>
        <taxon>Pentapetalae</taxon>
        <taxon>Caryophyllales</taxon>
        <taxon>Caryophyllaceae</taxon>
        <taxon>Caryophylleae</taxon>
        <taxon>Saponaria</taxon>
    </lineage>
</organism>
<proteinExistence type="inferred from homology"/>
<dbReference type="InterPro" id="IPR033697">
    <property type="entry name" value="Ribonuclease_T2_eukaryotic"/>
</dbReference>
<evidence type="ECO:0000256" key="4">
    <source>
        <dbReference type="RuleBase" id="RU004328"/>
    </source>
</evidence>
<feature type="active site" evidence="3">
    <location>
        <position position="118"/>
    </location>
</feature>
<sequence length="231" mass="27141">MKKVMAGLLFSVVYITMLPLLSSFEVLNNTWPYDFMVLAQTWPPTYCIHKATCSRPIIRDKFTIHGLWDNYVYPRRSPSPCPPIPFVPQLVASLRPTLDQHWPNLININDNESFWSYEWTKHGACITNNMNSYFAVTIYWKNKFDVLRILAKNGIYLGGQYNKRRITNVITREVKYDVVLKCVFIGRQYQYLWEVELCIDRQGRYLISCKSKNYTGGNQQCVDYKRIIIPA</sequence>
<dbReference type="GO" id="GO:0005576">
    <property type="term" value="C:extracellular region"/>
    <property type="evidence" value="ECO:0007669"/>
    <property type="project" value="TreeGrafter"/>
</dbReference>
<comment type="caution">
    <text evidence="6">The sequence shown here is derived from an EMBL/GenBank/DDBJ whole genome shotgun (WGS) entry which is preliminary data.</text>
</comment>
<dbReference type="InterPro" id="IPR001568">
    <property type="entry name" value="RNase_T2-like"/>
</dbReference>
<evidence type="ECO:0000256" key="1">
    <source>
        <dbReference type="ARBA" id="ARBA00007469"/>
    </source>
</evidence>
<dbReference type="Pfam" id="PF00445">
    <property type="entry name" value="Ribonuclease_T2"/>
    <property type="match status" value="1"/>
</dbReference>
<dbReference type="GO" id="GO:0033897">
    <property type="term" value="F:ribonuclease T2 activity"/>
    <property type="evidence" value="ECO:0007669"/>
    <property type="project" value="InterPro"/>
</dbReference>
<accession>A0AAW1MAK6</accession>
<dbReference type="CDD" id="cd01061">
    <property type="entry name" value="RNase_T2_euk"/>
    <property type="match status" value="1"/>
</dbReference>
<dbReference type="GO" id="GO:0006401">
    <property type="term" value="P:RNA catabolic process"/>
    <property type="evidence" value="ECO:0007669"/>
    <property type="project" value="TreeGrafter"/>
</dbReference>
<dbReference type="PANTHER" id="PTHR11240:SF22">
    <property type="entry name" value="RIBONUCLEASE T2"/>
    <property type="match status" value="1"/>
</dbReference>
<feature type="active site" evidence="3">
    <location>
        <position position="122"/>
    </location>
</feature>
<feature type="signal peptide" evidence="5">
    <location>
        <begin position="1"/>
        <end position="23"/>
    </location>
</feature>
<dbReference type="Gene3D" id="3.90.730.10">
    <property type="entry name" value="Ribonuclease T2-like"/>
    <property type="match status" value="1"/>
</dbReference>
<evidence type="ECO:0000256" key="5">
    <source>
        <dbReference type="SAM" id="SignalP"/>
    </source>
</evidence>
<keyword evidence="2" id="KW-1015">Disulfide bond</keyword>
<evidence type="ECO:0000313" key="6">
    <source>
        <dbReference type="EMBL" id="KAK9743162.1"/>
    </source>
</evidence>
<keyword evidence="7" id="KW-1185">Reference proteome</keyword>
<dbReference type="Proteomes" id="UP001443914">
    <property type="component" value="Unassembled WGS sequence"/>
</dbReference>
<evidence type="ECO:0000256" key="3">
    <source>
        <dbReference type="PIRSR" id="PIRSR633697-1"/>
    </source>
</evidence>
<dbReference type="PROSITE" id="PS00531">
    <property type="entry name" value="RNASE_T2_2"/>
    <property type="match status" value="1"/>
</dbReference>
<dbReference type="InterPro" id="IPR036430">
    <property type="entry name" value="RNase_T2-like_sf"/>
</dbReference>
<gene>
    <name evidence="6" type="ORF">RND81_03G221100</name>
</gene>